<reference evidence="1" key="1">
    <citation type="journal article" date="2015" name="Nature">
        <title>Complex archaea that bridge the gap between prokaryotes and eukaryotes.</title>
        <authorList>
            <person name="Spang A."/>
            <person name="Saw J.H."/>
            <person name="Jorgensen S.L."/>
            <person name="Zaremba-Niedzwiedzka K."/>
            <person name="Martijn J."/>
            <person name="Lind A.E."/>
            <person name="van Eijk R."/>
            <person name="Schleper C."/>
            <person name="Guy L."/>
            <person name="Ettema T.J."/>
        </authorList>
    </citation>
    <scope>NUCLEOTIDE SEQUENCE</scope>
</reference>
<proteinExistence type="predicted"/>
<organism evidence="1">
    <name type="scientific">marine sediment metagenome</name>
    <dbReference type="NCBI Taxonomy" id="412755"/>
    <lineage>
        <taxon>unclassified sequences</taxon>
        <taxon>metagenomes</taxon>
        <taxon>ecological metagenomes</taxon>
    </lineage>
</organism>
<comment type="caution">
    <text evidence="1">The sequence shown here is derived from an EMBL/GenBank/DDBJ whole genome shotgun (WGS) entry which is preliminary data.</text>
</comment>
<sequence length="88" mass="9926">MGGIKEIKNILSELRNSIDSLTKELHLTNITIKESLQTTSDTIKEMSKALESTMKTMSDMTIQMNIRETILKSLGIDGLIPDFLKKKK</sequence>
<dbReference type="EMBL" id="LAZR01031253">
    <property type="protein sequence ID" value="KKL54286.1"/>
    <property type="molecule type" value="Genomic_DNA"/>
</dbReference>
<accession>A0A0F9DKE3</accession>
<name>A0A0F9DKE3_9ZZZZ</name>
<protein>
    <submittedName>
        <fullName evidence="1">Uncharacterized protein</fullName>
    </submittedName>
</protein>
<evidence type="ECO:0000313" key="1">
    <source>
        <dbReference type="EMBL" id="KKL54286.1"/>
    </source>
</evidence>
<dbReference type="AlphaFoldDB" id="A0A0F9DKE3"/>
<gene>
    <name evidence="1" type="ORF">LCGC14_2266930</name>
</gene>